<name>A0ACD1AE13_9FIRM</name>
<evidence type="ECO:0000313" key="1">
    <source>
        <dbReference type="EMBL" id="QOX64438.1"/>
    </source>
</evidence>
<protein>
    <submittedName>
        <fullName evidence="1">Uncharacterized protein</fullName>
    </submittedName>
</protein>
<organism evidence="1 2">
    <name type="scientific">Anoxybacterium hadale</name>
    <dbReference type="NCBI Taxonomy" id="3408580"/>
    <lineage>
        <taxon>Bacteria</taxon>
        <taxon>Bacillati</taxon>
        <taxon>Bacillota</taxon>
        <taxon>Clostridia</taxon>
        <taxon>Peptostreptococcales</taxon>
        <taxon>Anaerovoracaceae</taxon>
        <taxon>Anoxybacterium</taxon>
    </lineage>
</organism>
<evidence type="ECO:0000313" key="2">
    <source>
        <dbReference type="Proteomes" id="UP000594014"/>
    </source>
</evidence>
<gene>
    <name evidence="1" type="ORF">FRZ06_14360</name>
</gene>
<keyword evidence="2" id="KW-1185">Reference proteome</keyword>
<reference evidence="1" key="1">
    <citation type="submission" date="2019-08" db="EMBL/GenBank/DDBJ databases">
        <title>Genome sequence of Clostridiales bacterium MT110.</title>
        <authorList>
            <person name="Cao J."/>
        </authorList>
    </citation>
    <scope>NUCLEOTIDE SEQUENCE</scope>
    <source>
        <strain evidence="1">MT110</strain>
    </source>
</reference>
<accession>A0ACD1AE13</accession>
<proteinExistence type="predicted"/>
<dbReference type="Proteomes" id="UP000594014">
    <property type="component" value="Chromosome"/>
</dbReference>
<sequence length="186" mass="21381">MSKFAVIDTETTWGDAVMSIGVVIAESLTFQLIEKRYYILTPYKSHGGMFTNALYVNNIKPDLECSREKAMKDLISILAAHDVTTMFAYNAAFDYRHLPELRHLDWHDIMKLAAYRQHNPKISSCAECYGTGRLKRGYGVESVYRMLSEDWTYCELHNALTDAIDELEIMRLLNHELDKYALAKIG</sequence>
<dbReference type="EMBL" id="CP042469">
    <property type="protein sequence ID" value="QOX64438.1"/>
    <property type="molecule type" value="Genomic_DNA"/>
</dbReference>